<dbReference type="PANTHER" id="PTHR10211:SF0">
    <property type="entry name" value="DEOXYRIBODIPYRIMIDINE PHOTO-LYASE"/>
    <property type="match status" value="1"/>
</dbReference>
<dbReference type="PROSITE" id="PS51645">
    <property type="entry name" value="PHR_CRY_ALPHA_BETA"/>
    <property type="match status" value="1"/>
</dbReference>
<dbReference type="Gene3D" id="3.40.50.620">
    <property type="entry name" value="HUPs"/>
    <property type="match status" value="1"/>
</dbReference>
<evidence type="ECO:0000313" key="17">
    <source>
        <dbReference type="Proteomes" id="UP000008909"/>
    </source>
</evidence>
<sequence length="893" mass="102207">YSYDTLVVTDLNMYQALYPKWSFRSRTAKTFVMHGEKGPEDITRIEVKKDSGIWLSPNVSFSLHLEKSAQKAFAVLRMIRRTFSRITRTDFHIFYGAYVRPLLEYANPVVYSGRTKGVILIERVQRAATKMVAGLKSMDYETRLAVLDIFPLEYRRLRGDLILTYALFEQGLANRFFTVDPANTRRGHGRTKGVILIERVQRAATKMVAGLKSMDYETRLVVLDLFPLEYRRLRGDLILTYALFEQGLANRFFTVDPANTRRGHGLKYNRVNLVLVRQWRIGVNTDFVVPCGGACRDIRHPLTDAVRAFMFLKLTKIDLIFEVAGRKPRSILSSGSIHLYTSYDLLLKTNLDKSESFQRSAWLNMSVGQGNPNPASSRNFLDWLDRIAKQRQSTGSSVAEFKFAKCRVRQLSGPNLFPDVAETGKGGLFEGGVLYWMNRDQRVQDNWAFLYAQRLALKFEVPLHACFCMVPRFQAATLRHFTFLVDGLAEVEKECCALQIPFHLVLTDSPSSKIPTGNKRSYAAVEESDDFFEGTVAETVVNLVQRLRIGCVVTDFCPLREPSAWVERTSRLLPDTIPFCQVDAHNVIPIWFASDKLEYAARTIRRKLHEKATGLLTEFPVLTTHPYPTNSKSLAQSVNWEDLKSRLDVDHSVKPVDWAKGGTRIGMQTLFDFITKRLKAYATQRNDPTKDALSDLSPWFHFGHIAPQRALLEVQRVRTKDPKSVDAFIEEAFIRRELSDNFCFYNPNYDSLKGAYQWAQDTLKCHSKDKRDPAYTSKQLEAAQTKDDLWNASQRQLVRRGKIHGFLRMYWAKKILEWHAEGPEAALRLALYLNDHYSLDGTDPNGVVGVMWSICGVHDQGWAERPIFGKIRCMTYKGCQGKFSVPAFVVRYP</sequence>
<evidence type="ECO:0000259" key="15">
    <source>
        <dbReference type="PROSITE" id="PS51645"/>
    </source>
</evidence>
<dbReference type="PANTHER" id="PTHR10211">
    <property type="entry name" value="DEOXYRIBODIPYRIMIDINE PHOTOLYASE"/>
    <property type="match status" value="1"/>
</dbReference>
<dbReference type="EC" id="4.1.99.3" evidence="3"/>
<evidence type="ECO:0000256" key="4">
    <source>
        <dbReference type="ARBA" id="ARBA00014046"/>
    </source>
</evidence>
<dbReference type="FunFam" id="1.10.579.10:FF:000002">
    <property type="entry name" value="Deoxyribodipyrimidine photolyase"/>
    <property type="match status" value="1"/>
</dbReference>
<feature type="non-terminal residue" evidence="16">
    <location>
        <position position="1"/>
    </location>
</feature>
<keyword evidence="10 16" id="KW-0456">Lyase</keyword>
<proteinExistence type="inferred from homology"/>
<evidence type="ECO:0000256" key="5">
    <source>
        <dbReference type="ARBA" id="ARBA00022630"/>
    </source>
</evidence>
<evidence type="ECO:0000256" key="10">
    <source>
        <dbReference type="ARBA" id="ARBA00023239"/>
    </source>
</evidence>
<evidence type="ECO:0000256" key="13">
    <source>
        <dbReference type="ARBA" id="ARBA00059220"/>
    </source>
</evidence>
<evidence type="ECO:0000256" key="9">
    <source>
        <dbReference type="ARBA" id="ARBA00023204"/>
    </source>
</evidence>
<comment type="function">
    <text evidence="13">Involved in repair of UV radiation-induced DNA damage. Catalyzes the light-dependent monomerization (300-600 nm) of cyclobutyl pyrimidine dimers (in cis-syn configuration), which are formed between adjacent bases on the same DNA strand upon exposure to ultraviolet radiation.</text>
</comment>
<dbReference type="InterPro" id="IPR014729">
    <property type="entry name" value="Rossmann-like_a/b/a_fold"/>
</dbReference>
<evidence type="ECO:0000313" key="16">
    <source>
        <dbReference type="EMBL" id="GAA56147.1"/>
    </source>
</evidence>
<dbReference type="EMBL" id="DF144171">
    <property type="protein sequence ID" value="GAA56147.1"/>
    <property type="molecule type" value="Genomic_DNA"/>
</dbReference>
<gene>
    <name evidence="16" type="ORF">CLF_110119</name>
</gene>
<feature type="domain" description="Photolyase/cryptochrome alpha/beta" evidence="15">
    <location>
        <begin position="431"/>
        <end position="590"/>
    </location>
</feature>
<keyword evidence="6" id="KW-0227">DNA damage</keyword>
<comment type="cofactor">
    <cofactor evidence="1">
        <name>FAD</name>
        <dbReference type="ChEBI" id="CHEBI:57692"/>
    </cofactor>
</comment>
<evidence type="ECO:0000256" key="6">
    <source>
        <dbReference type="ARBA" id="ARBA00022763"/>
    </source>
</evidence>
<keyword evidence="7" id="KW-0274">FAD</keyword>
<name>G7YT67_CLOSI</name>
<evidence type="ECO:0000256" key="2">
    <source>
        <dbReference type="ARBA" id="ARBA00006409"/>
    </source>
</evidence>
<dbReference type="FunFam" id="1.25.40.80:FF:000004">
    <property type="entry name" value="Deoxyribodipyrimidine photolyase"/>
    <property type="match status" value="1"/>
</dbReference>
<dbReference type="Pfam" id="PF00875">
    <property type="entry name" value="DNA_photolyase"/>
    <property type="match status" value="1"/>
</dbReference>
<dbReference type="Proteomes" id="UP000008909">
    <property type="component" value="Unassembled WGS sequence"/>
</dbReference>
<comment type="similarity">
    <text evidence="2">Belongs to the DNA photolyase class-2 family.</text>
</comment>
<dbReference type="InterPro" id="IPR036134">
    <property type="entry name" value="Crypto/Photolyase_FAD-like_sf"/>
</dbReference>
<organism evidence="16 17">
    <name type="scientific">Clonorchis sinensis</name>
    <name type="common">Chinese liver fluke</name>
    <dbReference type="NCBI Taxonomy" id="79923"/>
    <lineage>
        <taxon>Eukaryota</taxon>
        <taxon>Metazoa</taxon>
        <taxon>Spiralia</taxon>
        <taxon>Lophotrochozoa</taxon>
        <taxon>Platyhelminthes</taxon>
        <taxon>Trematoda</taxon>
        <taxon>Digenea</taxon>
        <taxon>Opisthorchiida</taxon>
        <taxon>Opisthorchiata</taxon>
        <taxon>Opisthorchiidae</taxon>
        <taxon>Clonorchis</taxon>
    </lineage>
</organism>
<protein>
    <recommendedName>
        <fullName evidence="4">Deoxyribodipyrimidine photo-lyase</fullName>
        <ecNumber evidence="3">4.1.99.3</ecNumber>
    </recommendedName>
    <alternativeName>
        <fullName evidence="11">DNA photolyase</fullName>
    </alternativeName>
    <alternativeName>
        <fullName evidence="14">Photoreactivating enzyme</fullName>
    </alternativeName>
</protein>
<dbReference type="InterPro" id="IPR052219">
    <property type="entry name" value="Photolyase_Class-2"/>
</dbReference>
<reference key="2">
    <citation type="submission" date="2011-10" db="EMBL/GenBank/DDBJ databases">
        <title>The genome and transcriptome sequence of Clonorchis sinensis provide insights into the carcinogenic liver fluke.</title>
        <authorList>
            <person name="Wang X."/>
            <person name="Huang Y."/>
            <person name="Chen W."/>
            <person name="Liu H."/>
            <person name="Guo L."/>
            <person name="Chen Y."/>
            <person name="Luo F."/>
            <person name="Zhou W."/>
            <person name="Sun J."/>
            <person name="Mao Q."/>
            <person name="Liang P."/>
            <person name="Zhou C."/>
            <person name="Tian Y."/>
            <person name="Men J."/>
            <person name="Lv X."/>
            <person name="Huang L."/>
            <person name="Zhou J."/>
            <person name="Hu Y."/>
            <person name="Li R."/>
            <person name="Zhang F."/>
            <person name="Lei H."/>
            <person name="Li X."/>
            <person name="Hu X."/>
            <person name="Liang C."/>
            <person name="Xu J."/>
            <person name="Wu Z."/>
            <person name="Yu X."/>
        </authorList>
    </citation>
    <scope>NUCLEOTIDE SEQUENCE</scope>
    <source>
        <strain>Henan</strain>
    </source>
</reference>
<keyword evidence="8" id="KW-0238">DNA-binding</keyword>
<dbReference type="GO" id="GO:0000719">
    <property type="term" value="P:photoreactive repair"/>
    <property type="evidence" value="ECO:0007669"/>
    <property type="project" value="TreeGrafter"/>
</dbReference>
<dbReference type="Gene3D" id="1.25.40.80">
    <property type="match status" value="1"/>
</dbReference>
<evidence type="ECO:0000256" key="7">
    <source>
        <dbReference type="ARBA" id="ARBA00022827"/>
    </source>
</evidence>
<dbReference type="GO" id="GO:0003904">
    <property type="term" value="F:deoxyribodipyrimidine photo-lyase activity"/>
    <property type="evidence" value="ECO:0007669"/>
    <property type="project" value="UniProtKB-EC"/>
</dbReference>
<dbReference type="Gene3D" id="1.10.579.10">
    <property type="entry name" value="DNA Cyclobutane Dipyrimidine Photolyase, subunit A, domain 3"/>
    <property type="match status" value="1"/>
</dbReference>
<evidence type="ECO:0000256" key="14">
    <source>
        <dbReference type="ARBA" id="ARBA00083107"/>
    </source>
</evidence>
<dbReference type="InterPro" id="IPR036155">
    <property type="entry name" value="Crypto/Photolyase_N_sf"/>
</dbReference>
<evidence type="ECO:0000256" key="8">
    <source>
        <dbReference type="ARBA" id="ARBA00023125"/>
    </source>
</evidence>
<dbReference type="AlphaFoldDB" id="G7YT67"/>
<dbReference type="GO" id="GO:0003677">
    <property type="term" value="F:DNA binding"/>
    <property type="evidence" value="ECO:0007669"/>
    <property type="project" value="UniProtKB-KW"/>
</dbReference>
<dbReference type="SUPFAM" id="SSF52425">
    <property type="entry name" value="Cryptochrome/photolyase, N-terminal domain"/>
    <property type="match status" value="1"/>
</dbReference>
<comment type="catalytic activity">
    <reaction evidence="12">
        <text>cyclobutadipyrimidine (in DNA) = 2 pyrimidine residues (in DNA).</text>
        <dbReference type="EC" id="4.1.99.3"/>
    </reaction>
</comment>
<evidence type="ECO:0000256" key="11">
    <source>
        <dbReference type="ARBA" id="ARBA00031671"/>
    </source>
</evidence>
<accession>G7YT67</accession>
<keyword evidence="17" id="KW-1185">Reference proteome</keyword>
<keyword evidence="5" id="KW-0285">Flavoprotein</keyword>
<keyword evidence="9" id="KW-0234">DNA repair</keyword>
<evidence type="ECO:0000256" key="12">
    <source>
        <dbReference type="ARBA" id="ARBA00033999"/>
    </source>
</evidence>
<dbReference type="InterPro" id="IPR006050">
    <property type="entry name" value="DNA_photolyase_N"/>
</dbReference>
<dbReference type="SUPFAM" id="SSF48173">
    <property type="entry name" value="Cryptochrome/photolyase FAD-binding domain"/>
    <property type="match status" value="1"/>
</dbReference>
<evidence type="ECO:0000256" key="3">
    <source>
        <dbReference type="ARBA" id="ARBA00013149"/>
    </source>
</evidence>
<evidence type="ECO:0000256" key="1">
    <source>
        <dbReference type="ARBA" id="ARBA00001974"/>
    </source>
</evidence>
<reference evidence="16" key="1">
    <citation type="journal article" date="2011" name="Genome Biol.">
        <title>The draft genome of the carcinogenic human liver fluke Clonorchis sinensis.</title>
        <authorList>
            <person name="Wang X."/>
            <person name="Chen W."/>
            <person name="Huang Y."/>
            <person name="Sun J."/>
            <person name="Men J."/>
            <person name="Liu H."/>
            <person name="Luo F."/>
            <person name="Guo L."/>
            <person name="Lv X."/>
            <person name="Deng C."/>
            <person name="Zhou C."/>
            <person name="Fan Y."/>
            <person name="Li X."/>
            <person name="Huang L."/>
            <person name="Hu Y."/>
            <person name="Liang C."/>
            <person name="Hu X."/>
            <person name="Xu J."/>
            <person name="Yu X."/>
        </authorList>
    </citation>
    <scope>NUCLEOTIDE SEQUENCE [LARGE SCALE GENOMIC DNA]</scope>
    <source>
        <strain evidence="16">Henan</strain>
    </source>
</reference>